<evidence type="ECO:0008006" key="3">
    <source>
        <dbReference type="Google" id="ProtNLM"/>
    </source>
</evidence>
<dbReference type="Pfam" id="PF01063">
    <property type="entry name" value="Aminotran_4"/>
    <property type="match status" value="1"/>
</dbReference>
<dbReference type="Proteomes" id="UP000178129">
    <property type="component" value="Unassembled WGS sequence"/>
</dbReference>
<keyword evidence="2" id="KW-1185">Reference proteome</keyword>
<dbReference type="SUPFAM" id="SSF56752">
    <property type="entry name" value="D-aminoacid aminotransferase-like PLP-dependent enzymes"/>
    <property type="match status" value="1"/>
</dbReference>
<organism evidence="1 2">
    <name type="scientific">Rhynchosporium graminicola</name>
    <dbReference type="NCBI Taxonomy" id="2792576"/>
    <lineage>
        <taxon>Eukaryota</taxon>
        <taxon>Fungi</taxon>
        <taxon>Dikarya</taxon>
        <taxon>Ascomycota</taxon>
        <taxon>Pezizomycotina</taxon>
        <taxon>Leotiomycetes</taxon>
        <taxon>Helotiales</taxon>
        <taxon>Ploettnerulaceae</taxon>
        <taxon>Rhynchosporium</taxon>
    </lineage>
</organism>
<evidence type="ECO:0000313" key="1">
    <source>
        <dbReference type="EMBL" id="CZS97589.1"/>
    </source>
</evidence>
<dbReference type="GO" id="GO:0003824">
    <property type="term" value="F:catalytic activity"/>
    <property type="evidence" value="ECO:0007669"/>
    <property type="project" value="InterPro"/>
</dbReference>
<accession>A0A1E1KHT3</accession>
<dbReference type="AlphaFoldDB" id="A0A1E1KHT3"/>
<dbReference type="Gene3D" id="3.20.10.10">
    <property type="entry name" value="D-amino Acid Aminotransferase, subunit A, domain 2"/>
    <property type="match status" value="1"/>
</dbReference>
<dbReference type="InterPro" id="IPR043131">
    <property type="entry name" value="BCAT-like_N"/>
</dbReference>
<gene>
    <name evidence="1" type="ORF">RCO7_00150</name>
</gene>
<evidence type="ECO:0000313" key="2">
    <source>
        <dbReference type="Proteomes" id="UP000178129"/>
    </source>
</evidence>
<protein>
    <recommendedName>
        <fullName evidence="3">Aminodeoxychorismate lyase</fullName>
    </recommendedName>
</protein>
<dbReference type="EMBL" id="FJUW01000013">
    <property type="protein sequence ID" value="CZS97589.1"/>
    <property type="molecule type" value="Genomic_DNA"/>
</dbReference>
<name>A0A1E1KHT3_9HELO</name>
<dbReference type="InParanoid" id="A0A1E1KHT3"/>
<dbReference type="InterPro" id="IPR001544">
    <property type="entry name" value="Aminotrans_IV"/>
</dbReference>
<dbReference type="InterPro" id="IPR036038">
    <property type="entry name" value="Aminotransferase-like"/>
</dbReference>
<reference evidence="2" key="1">
    <citation type="submission" date="2016-03" db="EMBL/GenBank/DDBJ databases">
        <authorList>
            <person name="Ploux O."/>
        </authorList>
    </citation>
    <scope>NUCLEOTIDE SEQUENCE [LARGE SCALE GENOMIC DNA]</scope>
    <source>
        <strain evidence="2">UK7</strain>
    </source>
</reference>
<dbReference type="Gene3D" id="3.30.470.10">
    <property type="match status" value="1"/>
</dbReference>
<dbReference type="STRING" id="914237.A0A1E1KHT3"/>
<proteinExistence type="predicted"/>
<comment type="caution">
    <text evidence="1">The sequence shown here is derived from an EMBL/GenBank/DDBJ whole genome shotgun (WGS) entry which is preliminary data.</text>
</comment>
<dbReference type="InterPro" id="IPR043132">
    <property type="entry name" value="BCAT-like_C"/>
</dbReference>
<sequence length="286" mass="32020">MGSPPDFQLFSSLRYDPLLRPLTINTTAWDGEIKFFSPFYMLPYHRDRMLQAAEHFGWNKAADTIRGTEGFNFLLKILNENVDIKSEAPMRVKTLLSHDGVITVETNPVPIVDRWTLFPERIPPPLSAETKMRVSPLTGGSLTLGENEIVYGDAPKGEPFDIIPDSARTPPSPFTSYKTTSRDMYVSARERVGIKDYAEKKEVLLVSDKDGEIMEGSLTSCFFWRNGKWTTPPASSGGQIGTTRRWAIKEGYAVEGIVKVDSLVDGEECWISNGVRGFQYGKVKLA</sequence>